<feature type="transmembrane region" description="Helical" evidence="1">
    <location>
        <begin position="265"/>
        <end position="292"/>
    </location>
</feature>
<keyword evidence="1" id="KW-0472">Membrane</keyword>
<reference evidence="3" key="1">
    <citation type="journal article" date="2018" name="Nat. Microbiol.">
        <title>Leveraging single-cell genomics to expand the fungal tree of life.</title>
        <authorList>
            <person name="Ahrendt S.R."/>
            <person name="Quandt C.A."/>
            <person name="Ciobanu D."/>
            <person name="Clum A."/>
            <person name="Salamov A."/>
            <person name="Andreopoulos B."/>
            <person name="Cheng J.F."/>
            <person name="Woyke T."/>
            <person name="Pelin A."/>
            <person name="Henrissat B."/>
            <person name="Reynolds N.K."/>
            <person name="Benny G.L."/>
            <person name="Smith M.E."/>
            <person name="James T.Y."/>
            <person name="Grigoriev I.V."/>
        </authorList>
    </citation>
    <scope>NUCLEOTIDE SEQUENCE [LARGE SCALE GENOMIC DNA]</scope>
    <source>
        <strain evidence="3">RSA 468</strain>
    </source>
</reference>
<feature type="transmembrane region" description="Helical" evidence="1">
    <location>
        <begin position="45"/>
        <end position="70"/>
    </location>
</feature>
<dbReference type="EMBL" id="ML002212">
    <property type="protein sequence ID" value="RKP40372.1"/>
    <property type="molecule type" value="Genomic_DNA"/>
</dbReference>
<feature type="transmembrane region" description="Helical" evidence="1">
    <location>
        <begin position="82"/>
        <end position="101"/>
    </location>
</feature>
<feature type="transmembrane region" description="Helical" evidence="1">
    <location>
        <begin position="20"/>
        <end position="39"/>
    </location>
</feature>
<dbReference type="OrthoDB" id="2230209at2759"/>
<sequence>MVPNKKWIVGDDIRIGYTRFQLLVHSAIILVSGFQYTLSLACDPLGYSIGTIPSLCLLFILLHHLGLLFVFRWSPVLYQPFILYYTPFAYGCLWIYTGFLATNDDSLPVLRPATAGSSALHFRWPPKFAPLAGGQEYSPSTPVHYEYSTQLPYTGFLNLDCPLPAQLQWLSSRWIAFALWWVLWVIRRNSFGVVMFQKASATPTRVKRMAYRLYCLICPCLVVLLWKWYPALLATWDNPRLDANEPIVALLLQKIHLSRPDYSCLFMAIVGVLAGMSHIMWYSFLSFSYCAVYWKSYLREGVAVWLSGPQAVAGKLC</sequence>
<evidence type="ECO:0000256" key="1">
    <source>
        <dbReference type="SAM" id="Phobius"/>
    </source>
</evidence>
<evidence type="ECO:0000313" key="2">
    <source>
        <dbReference type="EMBL" id="RKP40372.1"/>
    </source>
</evidence>
<evidence type="ECO:0000313" key="3">
    <source>
        <dbReference type="Proteomes" id="UP000268162"/>
    </source>
</evidence>
<feature type="transmembrane region" description="Helical" evidence="1">
    <location>
        <begin position="209"/>
        <end position="229"/>
    </location>
</feature>
<gene>
    <name evidence="2" type="ORF">BJ085DRAFT_30402</name>
</gene>
<organism evidence="2 3">
    <name type="scientific">Dimargaris cristalligena</name>
    <dbReference type="NCBI Taxonomy" id="215637"/>
    <lineage>
        <taxon>Eukaryota</taxon>
        <taxon>Fungi</taxon>
        <taxon>Fungi incertae sedis</taxon>
        <taxon>Zoopagomycota</taxon>
        <taxon>Kickxellomycotina</taxon>
        <taxon>Dimargaritomycetes</taxon>
        <taxon>Dimargaritales</taxon>
        <taxon>Dimargaritaceae</taxon>
        <taxon>Dimargaris</taxon>
    </lineage>
</organism>
<accession>A0A4Q0A4P6</accession>
<dbReference type="Proteomes" id="UP000268162">
    <property type="component" value="Unassembled WGS sequence"/>
</dbReference>
<protein>
    <submittedName>
        <fullName evidence="2">Uncharacterized protein</fullName>
    </submittedName>
</protein>
<name>A0A4Q0A4P6_9FUNG</name>
<dbReference type="AlphaFoldDB" id="A0A4Q0A4P6"/>
<keyword evidence="3" id="KW-1185">Reference proteome</keyword>
<keyword evidence="1" id="KW-1133">Transmembrane helix</keyword>
<feature type="transmembrane region" description="Helical" evidence="1">
    <location>
        <begin position="174"/>
        <end position="197"/>
    </location>
</feature>
<proteinExistence type="predicted"/>
<keyword evidence="1" id="KW-0812">Transmembrane</keyword>